<evidence type="ECO:0000256" key="1">
    <source>
        <dbReference type="SAM" id="MobiDB-lite"/>
    </source>
</evidence>
<feature type="compositionally biased region" description="Basic residues" evidence="1">
    <location>
        <begin position="52"/>
        <end position="64"/>
    </location>
</feature>
<proteinExistence type="predicted"/>
<dbReference type="EMBL" id="FNBL01000008">
    <property type="protein sequence ID" value="SDF87343.1"/>
    <property type="molecule type" value="Genomic_DNA"/>
</dbReference>
<evidence type="ECO:0000313" key="3">
    <source>
        <dbReference type="Proteomes" id="UP000182284"/>
    </source>
</evidence>
<accession>A0A1G7PM87</accession>
<dbReference type="InterPro" id="IPR021327">
    <property type="entry name" value="DUF2934"/>
</dbReference>
<organism evidence="2 3">
    <name type="scientific">Celeribacter baekdonensis</name>
    <dbReference type="NCBI Taxonomy" id="875171"/>
    <lineage>
        <taxon>Bacteria</taxon>
        <taxon>Pseudomonadati</taxon>
        <taxon>Pseudomonadota</taxon>
        <taxon>Alphaproteobacteria</taxon>
        <taxon>Rhodobacterales</taxon>
        <taxon>Roseobacteraceae</taxon>
        <taxon>Celeribacter</taxon>
    </lineage>
</organism>
<dbReference type="Pfam" id="PF11154">
    <property type="entry name" value="DUF2934"/>
    <property type="match status" value="1"/>
</dbReference>
<dbReference type="AlphaFoldDB" id="A0A1G7PM87"/>
<name>A0A1G7PM87_9RHOB</name>
<feature type="compositionally biased region" description="Low complexity" evidence="1">
    <location>
        <begin position="65"/>
        <end position="88"/>
    </location>
</feature>
<dbReference type="Proteomes" id="UP000182284">
    <property type="component" value="Unassembled WGS sequence"/>
</dbReference>
<reference evidence="2 3" key="1">
    <citation type="submission" date="2016-10" db="EMBL/GenBank/DDBJ databases">
        <authorList>
            <person name="de Groot N.N."/>
        </authorList>
    </citation>
    <scope>NUCLEOTIDE SEQUENCE [LARGE SCALE GENOMIC DNA]</scope>
    <source>
        <strain evidence="2 3">DSM 27375</strain>
    </source>
</reference>
<sequence>MTQQTQTDDHIRDAAYFLWLKDGQPEGRDQEHWHAAQAELMPAAVTEAPKPKAPRKKAAAKPRAAKAAAATKAEAAAKPAAPAAAPAAKPKKPRAPKAAAKAE</sequence>
<dbReference type="OrthoDB" id="9811127at2"/>
<evidence type="ECO:0008006" key="4">
    <source>
        <dbReference type="Google" id="ProtNLM"/>
    </source>
</evidence>
<evidence type="ECO:0000313" key="2">
    <source>
        <dbReference type="EMBL" id="SDF87343.1"/>
    </source>
</evidence>
<feature type="region of interest" description="Disordered" evidence="1">
    <location>
        <begin position="41"/>
        <end position="103"/>
    </location>
</feature>
<protein>
    <recommendedName>
        <fullName evidence="4">DUF2934 domain-containing protein</fullName>
    </recommendedName>
</protein>
<dbReference type="RefSeq" id="WP_074645921.1">
    <property type="nucleotide sequence ID" value="NZ_FNBL01000008.1"/>
</dbReference>
<gene>
    <name evidence="2" type="ORF">SAMN04488117_10884</name>
</gene>